<evidence type="ECO:0000313" key="2">
    <source>
        <dbReference type="EMBL" id="EAQ13023.1"/>
    </source>
</evidence>
<gene>
    <name evidence="2" type="ORF">RB2654_11013</name>
</gene>
<organism evidence="2 3">
    <name type="scientific">Maritimibacter alkaliphilus HTCC2654</name>
    <dbReference type="NCBI Taxonomy" id="314271"/>
    <lineage>
        <taxon>Bacteria</taxon>
        <taxon>Pseudomonadati</taxon>
        <taxon>Pseudomonadota</taxon>
        <taxon>Alphaproteobacteria</taxon>
        <taxon>Rhodobacterales</taxon>
        <taxon>Roseobacteraceae</taxon>
        <taxon>Maritimibacter</taxon>
    </lineage>
</organism>
<evidence type="ECO:0000259" key="1">
    <source>
        <dbReference type="PROSITE" id="PS50925"/>
    </source>
</evidence>
<dbReference type="AlphaFoldDB" id="A3VFA8"/>
<evidence type="ECO:0000313" key="3">
    <source>
        <dbReference type="Proteomes" id="UP000002931"/>
    </source>
</evidence>
<dbReference type="SMART" id="SM01034">
    <property type="entry name" value="BLUF"/>
    <property type="match status" value="1"/>
</dbReference>
<proteinExistence type="predicted"/>
<dbReference type="EMBL" id="AAMT01000006">
    <property type="protein sequence ID" value="EAQ13023.1"/>
    <property type="molecule type" value="Genomic_DNA"/>
</dbReference>
<dbReference type="Proteomes" id="UP000002931">
    <property type="component" value="Unassembled WGS sequence"/>
</dbReference>
<comment type="caution">
    <text evidence="2">The sequence shown here is derived from an EMBL/GenBank/DDBJ whole genome shotgun (WGS) entry which is preliminary data.</text>
</comment>
<reference evidence="2 3" key="1">
    <citation type="journal article" date="2010" name="J. Bacteriol.">
        <title>Genome sequences of Pelagibaca bermudensis HTCC2601T and Maritimibacter alkaliphilus HTCC2654T, the type strains of two marine Roseobacter genera.</title>
        <authorList>
            <person name="Thrash J.C."/>
            <person name="Cho J.C."/>
            <person name="Ferriera S."/>
            <person name="Johnson J."/>
            <person name="Vergin K.L."/>
            <person name="Giovannoni S.J."/>
        </authorList>
    </citation>
    <scope>NUCLEOTIDE SEQUENCE [LARGE SCALE GENOMIC DNA]</scope>
    <source>
        <strain evidence="2 3">HTCC2654</strain>
    </source>
</reference>
<dbReference type="SUPFAM" id="SSF54975">
    <property type="entry name" value="Acylphosphatase/BLUF domain-like"/>
    <property type="match status" value="1"/>
</dbReference>
<keyword evidence="3" id="KW-1185">Reference proteome</keyword>
<protein>
    <recommendedName>
        <fullName evidence="1">BLUF domain-containing protein</fullName>
    </recommendedName>
</protein>
<feature type="domain" description="BLUF" evidence="1">
    <location>
        <begin position="1"/>
        <end position="79"/>
    </location>
</feature>
<dbReference type="Pfam" id="PF04940">
    <property type="entry name" value="BLUF"/>
    <property type="match status" value="1"/>
</dbReference>
<dbReference type="HOGENOM" id="CLU_1978852_0_0_5"/>
<dbReference type="GO" id="GO:0009882">
    <property type="term" value="F:blue light photoreceptor activity"/>
    <property type="evidence" value="ECO:0007669"/>
    <property type="project" value="InterPro"/>
</dbReference>
<dbReference type="GO" id="GO:0071949">
    <property type="term" value="F:FAD binding"/>
    <property type="evidence" value="ECO:0007669"/>
    <property type="project" value="InterPro"/>
</dbReference>
<accession>A3VFA8</accession>
<sequence>MGHPSDADILRVARRQAAEFNLTGFLLRTEWAFAGAFEGDGDAVARMFDAVLRDPRHRVVRAWGPYPILMRGFDGWAMGYGPLGRDGFIMPKGLGRDAWKDRDRILCRLRKSAGAQGDECYGATQI</sequence>
<dbReference type="Gene3D" id="3.30.70.100">
    <property type="match status" value="1"/>
</dbReference>
<dbReference type="InterPro" id="IPR007024">
    <property type="entry name" value="BLUF_domain"/>
</dbReference>
<dbReference type="InterPro" id="IPR036046">
    <property type="entry name" value="Acylphosphatase-like_dom_sf"/>
</dbReference>
<name>A3VFA8_9RHOB</name>
<dbReference type="PROSITE" id="PS50925">
    <property type="entry name" value="BLUF"/>
    <property type="match status" value="1"/>
</dbReference>